<sequence>MKSAREDLEERRDLTAIVAIGLWPSGPWQLSLTGTQPNKVANDASKWAGLMAMTPRLGALIFVEGRGKAERIRQAVLGDQRTIILGTADDVQAALEVAAKQESVTYWDWPAHVERLEGLAEIKEKEDMRR</sequence>
<dbReference type="Proteomes" id="UP000002033">
    <property type="component" value="Chromosome"/>
</dbReference>
<organism evidence="1 2">
    <name type="scientific">Hyphomicrobium denitrificans (strain ATCC 51888 / DSM 1869 / NCIMB 11706 / TK 0415)</name>
    <dbReference type="NCBI Taxonomy" id="582899"/>
    <lineage>
        <taxon>Bacteria</taxon>
        <taxon>Pseudomonadati</taxon>
        <taxon>Pseudomonadota</taxon>
        <taxon>Alphaproteobacteria</taxon>
        <taxon>Hyphomicrobiales</taxon>
        <taxon>Hyphomicrobiaceae</taxon>
        <taxon>Hyphomicrobium</taxon>
    </lineage>
</organism>
<dbReference type="HOGENOM" id="CLU_1935181_0_0_5"/>
<dbReference type="KEGG" id="hdn:Hden_1187"/>
<protein>
    <submittedName>
        <fullName evidence="1">Uncharacterized protein</fullName>
    </submittedName>
</protein>
<name>D8JVW1_HYPDA</name>
<evidence type="ECO:0000313" key="1">
    <source>
        <dbReference type="EMBL" id="ADJ23000.1"/>
    </source>
</evidence>
<dbReference type="EMBL" id="CP002083">
    <property type="protein sequence ID" value="ADJ23000.1"/>
    <property type="molecule type" value="Genomic_DNA"/>
</dbReference>
<evidence type="ECO:0000313" key="2">
    <source>
        <dbReference type="Proteomes" id="UP000002033"/>
    </source>
</evidence>
<proteinExistence type="predicted"/>
<reference evidence="2" key="1">
    <citation type="journal article" date="2011" name="J. Bacteriol.">
        <title>Genome sequences of eight morphologically diverse alphaproteobacteria.</title>
        <authorList>
            <consortium name="US DOE Joint Genome Institute"/>
            <person name="Brown P.J."/>
            <person name="Kysela D.T."/>
            <person name="Buechlein A."/>
            <person name="Hemmerich C."/>
            <person name="Brun Y.V."/>
        </authorList>
    </citation>
    <scope>NUCLEOTIDE SEQUENCE [LARGE SCALE GENOMIC DNA]</scope>
    <source>
        <strain evidence="2">ATCC 51888 / DSM 1869 / NCIB 11706 / TK 0415</strain>
    </source>
</reference>
<accession>D8JVW1</accession>
<dbReference type="STRING" id="582899.Hden_1187"/>
<dbReference type="AlphaFoldDB" id="D8JVW1"/>
<gene>
    <name evidence="1" type="ordered locus">Hden_1187</name>
</gene>
<keyword evidence="2" id="KW-1185">Reference proteome</keyword>
<dbReference type="RefSeq" id="WP_013215215.1">
    <property type="nucleotide sequence ID" value="NC_014313.1"/>
</dbReference>